<dbReference type="Pfam" id="PF00440">
    <property type="entry name" value="TetR_N"/>
    <property type="match status" value="1"/>
</dbReference>
<dbReference type="Pfam" id="PF08362">
    <property type="entry name" value="TetR_C_3"/>
    <property type="match status" value="1"/>
</dbReference>
<dbReference type="Proteomes" id="UP000198749">
    <property type="component" value="Unassembled WGS sequence"/>
</dbReference>
<dbReference type="Gene3D" id="1.10.10.60">
    <property type="entry name" value="Homeodomain-like"/>
    <property type="match status" value="1"/>
</dbReference>
<evidence type="ECO:0000259" key="3">
    <source>
        <dbReference type="PROSITE" id="PS50977"/>
    </source>
</evidence>
<proteinExistence type="predicted"/>
<keyword evidence="1 2" id="KW-0238">DNA-binding</keyword>
<dbReference type="PANTHER" id="PTHR30328">
    <property type="entry name" value="TRANSCRIPTIONAL REPRESSOR"/>
    <property type="match status" value="1"/>
</dbReference>
<sequence length="218" mass="24731">MLLEISSHKSEKPAGRIRQRNEQRILAAAEHEFAACGFKGASMREIAARAELPKANIHYYFKNKLGLYFAVLSDIIDLWDSTLSNLKAEDDAAQSLTQYIRKKIEFSRDHPLASRIFASEIISGGPNLQAYFSEGYEEWFRSRTAVFEQWQQQGKLDANITPSHLIFLLWSSTQHYADFALQVSSALGKKSLDDQDYEQAINTLCHIILKGSGITRDL</sequence>
<reference evidence="5" key="1">
    <citation type="submission" date="2016-10" db="EMBL/GenBank/DDBJ databases">
        <authorList>
            <person name="Varghese N."/>
            <person name="Submissions S."/>
        </authorList>
    </citation>
    <scope>NUCLEOTIDE SEQUENCE [LARGE SCALE GENOMIC DNA]</scope>
    <source>
        <strain evidence="5">DSM 18887</strain>
    </source>
</reference>
<feature type="domain" description="HTH tetR-type" evidence="3">
    <location>
        <begin position="19"/>
        <end position="79"/>
    </location>
</feature>
<protein>
    <submittedName>
        <fullName evidence="4">Transcriptional regulator, TetR family</fullName>
    </submittedName>
</protein>
<organism evidence="4 5">
    <name type="scientific">Amphritea atlantica</name>
    <dbReference type="NCBI Taxonomy" id="355243"/>
    <lineage>
        <taxon>Bacteria</taxon>
        <taxon>Pseudomonadati</taxon>
        <taxon>Pseudomonadota</taxon>
        <taxon>Gammaproteobacteria</taxon>
        <taxon>Oceanospirillales</taxon>
        <taxon>Oceanospirillaceae</taxon>
        <taxon>Amphritea</taxon>
    </lineage>
</organism>
<dbReference type="PANTHER" id="PTHR30328:SF54">
    <property type="entry name" value="HTH-TYPE TRANSCRIPTIONAL REPRESSOR SCO4008"/>
    <property type="match status" value="1"/>
</dbReference>
<accession>A0A1H9LNT7</accession>
<evidence type="ECO:0000313" key="4">
    <source>
        <dbReference type="EMBL" id="SER13094.1"/>
    </source>
</evidence>
<dbReference type="EMBL" id="FOGB01000018">
    <property type="protein sequence ID" value="SER13094.1"/>
    <property type="molecule type" value="Genomic_DNA"/>
</dbReference>
<dbReference type="Gene3D" id="1.10.357.10">
    <property type="entry name" value="Tetracycline Repressor, domain 2"/>
    <property type="match status" value="1"/>
</dbReference>
<dbReference type="SUPFAM" id="SSF46689">
    <property type="entry name" value="Homeodomain-like"/>
    <property type="match status" value="1"/>
</dbReference>
<evidence type="ECO:0000313" key="5">
    <source>
        <dbReference type="Proteomes" id="UP000198749"/>
    </source>
</evidence>
<gene>
    <name evidence="4" type="ORF">SAMN03080615_04029</name>
</gene>
<dbReference type="InterPro" id="IPR050109">
    <property type="entry name" value="HTH-type_TetR-like_transc_reg"/>
</dbReference>
<dbReference type="PROSITE" id="PS50977">
    <property type="entry name" value="HTH_TETR_2"/>
    <property type="match status" value="1"/>
</dbReference>
<keyword evidence="5" id="KW-1185">Reference proteome</keyword>
<dbReference type="InterPro" id="IPR013573">
    <property type="entry name" value="Tscrpt_reg_YcdC_C"/>
</dbReference>
<dbReference type="InterPro" id="IPR001647">
    <property type="entry name" value="HTH_TetR"/>
</dbReference>
<dbReference type="InterPro" id="IPR036271">
    <property type="entry name" value="Tet_transcr_reg_TetR-rel_C_sf"/>
</dbReference>
<dbReference type="AlphaFoldDB" id="A0A1H9LNT7"/>
<dbReference type="RefSeq" id="WP_091361801.1">
    <property type="nucleotide sequence ID" value="NZ_AP025284.1"/>
</dbReference>
<dbReference type="OrthoDB" id="6860332at2"/>
<evidence type="ECO:0000256" key="2">
    <source>
        <dbReference type="PROSITE-ProRule" id="PRU00335"/>
    </source>
</evidence>
<dbReference type="SUPFAM" id="SSF48498">
    <property type="entry name" value="Tetracyclin repressor-like, C-terminal domain"/>
    <property type="match status" value="1"/>
</dbReference>
<evidence type="ECO:0000256" key="1">
    <source>
        <dbReference type="ARBA" id="ARBA00023125"/>
    </source>
</evidence>
<dbReference type="GO" id="GO:0045892">
    <property type="term" value="P:negative regulation of DNA-templated transcription"/>
    <property type="evidence" value="ECO:0007669"/>
    <property type="project" value="InterPro"/>
</dbReference>
<dbReference type="STRING" id="355243.SAMN03080615_04029"/>
<dbReference type="GO" id="GO:0003677">
    <property type="term" value="F:DNA binding"/>
    <property type="evidence" value="ECO:0007669"/>
    <property type="project" value="UniProtKB-UniRule"/>
</dbReference>
<feature type="DNA-binding region" description="H-T-H motif" evidence="2">
    <location>
        <begin position="42"/>
        <end position="61"/>
    </location>
</feature>
<name>A0A1H9LNT7_9GAMM</name>
<dbReference type="InterPro" id="IPR009057">
    <property type="entry name" value="Homeodomain-like_sf"/>
</dbReference>